<dbReference type="RefSeq" id="WP_091710741.1">
    <property type="nucleotide sequence ID" value="NZ_FNCA01000009.1"/>
</dbReference>
<proteinExistence type="predicted"/>
<reference evidence="3 4" key="1">
    <citation type="submission" date="2016-10" db="EMBL/GenBank/DDBJ databases">
        <authorList>
            <person name="Varghese N."/>
            <person name="Submissions S."/>
        </authorList>
    </citation>
    <scope>NUCLEOTIDE SEQUENCE [LARGE SCALE GENOMIC DNA]</scope>
    <source>
        <strain evidence="3 4">PL 12/M</strain>
    </source>
</reference>
<dbReference type="InterPro" id="IPR008553">
    <property type="entry name" value="DUF835"/>
</dbReference>
<evidence type="ECO:0000259" key="1">
    <source>
        <dbReference type="PROSITE" id="PS50112"/>
    </source>
</evidence>
<evidence type="ECO:0000259" key="2">
    <source>
        <dbReference type="PROSITE" id="PS50113"/>
    </source>
</evidence>
<dbReference type="CDD" id="cd00130">
    <property type="entry name" value="PAS"/>
    <property type="match status" value="2"/>
</dbReference>
<name>A0A7Z7B0R0_9EURY</name>
<dbReference type="InterPro" id="IPR000700">
    <property type="entry name" value="PAS-assoc_C"/>
</dbReference>
<dbReference type="SMART" id="SM00091">
    <property type="entry name" value="PAS"/>
    <property type="match status" value="3"/>
</dbReference>
<dbReference type="NCBIfam" id="TIGR00229">
    <property type="entry name" value="sensory_box"/>
    <property type="match status" value="2"/>
</dbReference>
<evidence type="ECO:0000313" key="3">
    <source>
        <dbReference type="EMBL" id="SDG22266.1"/>
    </source>
</evidence>
<gene>
    <name evidence="3" type="ORF">SAMN04488589_2461</name>
</gene>
<evidence type="ECO:0000313" key="4">
    <source>
        <dbReference type="Proteomes" id="UP000199259"/>
    </source>
</evidence>
<dbReference type="InterPro" id="IPR052155">
    <property type="entry name" value="Biofilm_reg_signaling"/>
</dbReference>
<dbReference type="Gene3D" id="3.30.450.20">
    <property type="entry name" value="PAS domain"/>
    <property type="match status" value="2"/>
</dbReference>
<dbReference type="PANTHER" id="PTHR44757">
    <property type="entry name" value="DIGUANYLATE CYCLASE DGCP"/>
    <property type="match status" value="1"/>
</dbReference>
<organism evidence="3 4">
    <name type="scientific">Methanolobus vulcani</name>
    <dbReference type="NCBI Taxonomy" id="38026"/>
    <lineage>
        <taxon>Archaea</taxon>
        <taxon>Methanobacteriati</taxon>
        <taxon>Methanobacteriota</taxon>
        <taxon>Stenosarchaea group</taxon>
        <taxon>Methanomicrobia</taxon>
        <taxon>Methanosarcinales</taxon>
        <taxon>Methanosarcinaceae</taxon>
        <taxon>Methanolobus</taxon>
    </lineage>
</organism>
<accession>A0A7Z7B0R0</accession>
<feature type="domain" description="PAS" evidence="1">
    <location>
        <begin position="282"/>
        <end position="337"/>
    </location>
</feature>
<dbReference type="InterPro" id="IPR013656">
    <property type="entry name" value="PAS_4"/>
</dbReference>
<protein>
    <submittedName>
        <fullName evidence="3">PAS domain S-box-containing protein</fullName>
    </submittedName>
</protein>
<dbReference type="PANTHER" id="PTHR44757:SF2">
    <property type="entry name" value="BIOFILM ARCHITECTURE MAINTENANCE PROTEIN MBAA"/>
    <property type="match status" value="1"/>
</dbReference>
<dbReference type="PROSITE" id="PS50113">
    <property type="entry name" value="PAC"/>
    <property type="match status" value="1"/>
</dbReference>
<dbReference type="Pfam" id="PF05763">
    <property type="entry name" value="DUF835"/>
    <property type="match status" value="1"/>
</dbReference>
<keyword evidence="4" id="KW-1185">Reference proteome</keyword>
<sequence length="565" mass="64560">MLVENENIQFLSKKIASIQADIDTNPILRSLLDSFPHMIGVYDSNYNILFLNRAGFTLSGFKLGEEKEKKCFQIFGKSAPCEDCPETISRKDVSFAYNEYLDKKEKTICLRSSYNYDQKGDLAYITELTRFEGSKFLCNLQTEDGENQIQITFDSLVQSIPSVVYFKNHQGQSIIFNRAFEKFTKTPGTEITGKTDRELFPGSIAEKFLELDEEAINTGETIRFTMDFIDDEGEKKFIELTKTAIFDSQENLEGIVTLIRDVTEHVISEETLKISRDELVQTYEFIHNLMELSPIATLSLDNKMRIITINQKALDALGFEFDELIGASFLNLLKKPEKFQRGSTKPKVLELITKDGTSLMANVSQSIVTKEGMDERAVITFQNISDLRNLFFDPLQEEITDEDFDADGKYIDLEAGHIYFRDGIEADESYQMFANMVKSGVPGLCITRQNPERIRAEYGLLKTPFIWLTKNQQSGQPYIDSSELYKLQPAIYNFIEKVDRGVVFLDGLEYLGLDNDIKSVIKAIEEVNDSVMSSNSSMVIHVDSLTLEQKDFHLMTRWMKHIKAV</sequence>
<dbReference type="EMBL" id="FNCA01000009">
    <property type="protein sequence ID" value="SDG22266.1"/>
    <property type="molecule type" value="Genomic_DNA"/>
</dbReference>
<dbReference type="Pfam" id="PF08448">
    <property type="entry name" value="PAS_4"/>
    <property type="match status" value="1"/>
</dbReference>
<dbReference type="Pfam" id="PF13426">
    <property type="entry name" value="PAS_9"/>
    <property type="match status" value="2"/>
</dbReference>
<dbReference type="OrthoDB" id="86314at2157"/>
<dbReference type="PROSITE" id="PS50112">
    <property type="entry name" value="PAS"/>
    <property type="match status" value="1"/>
</dbReference>
<comment type="caution">
    <text evidence="3">The sequence shown here is derived from an EMBL/GenBank/DDBJ whole genome shotgun (WGS) entry which is preliminary data.</text>
</comment>
<dbReference type="AlphaFoldDB" id="A0A7Z7B0R0"/>
<dbReference type="SUPFAM" id="SSF55785">
    <property type="entry name" value="PYP-like sensor domain (PAS domain)"/>
    <property type="match status" value="3"/>
</dbReference>
<dbReference type="Proteomes" id="UP000199259">
    <property type="component" value="Unassembled WGS sequence"/>
</dbReference>
<feature type="domain" description="PAC" evidence="2">
    <location>
        <begin position="222"/>
        <end position="274"/>
    </location>
</feature>
<dbReference type="InterPro" id="IPR000014">
    <property type="entry name" value="PAS"/>
</dbReference>
<dbReference type="InterPro" id="IPR035965">
    <property type="entry name" value="PAS-like_dom_sf"/>
</dbReference>